<dbReference type="InterPro" id="IPR045114">
    <property type="entry name" value="Csn12-like"/>
</dbReference>
<dbReference type="PROSITE" id="PS50250">
    <property type="entry name" value="PCI"/>
    <property type="match status" value="1"/>
</dbReference>
<evidence type="ECO:0000259" key="2">
    <source>
        <dbReference type="PROSITE" id="PS50250"/>
    </source>
</evidence>
<evidence type="ECO:0000313" key="3">
    <source>
        <dbReference type="EMBL" id="KAG2225053.1"/>
    </source>
</evidence>
<dbReference type="InterPro" id="IPR036388">
    <property type="entry name" value="WH-like_DNA-bd_sf"/>
</dbReference>
<dbReference type="AlphaFoldDB" id="A0A8H7VQH7"/>
<feature type="non-terminal residue" evidence="3">
    <location>
        <position position="1"/>
    </location>
</feature>
<dbReference type="Gene3D" id="1.10.10.10">
    <property type="entry name" value="Winged helix-like DNA-binding domain superfamily/Winged helix DNA-binding domain"/>
    <property type="match status" value="1"/>
</dbReference>
<gene>
    <name evidence="3" type="ORF">INT45_003253</name>
</gene>
<dbReference type="SMART" id="SM00753">
    <property type="entry name" value="PAM"/>
    <property type="match status" value="1"/>
</dbReference>
<dbReference type="Pfam" id="PF01399">
    <property type="entry name" value="PCI"/>
    <property type="match status" value="1"/>
</dbReference>
<reference evidence="3 4" key="1">
    <citation type="submission" date="2020-12" db="EMBL/GenBank/DDBJ databases">
        <title>Metabolic potential, ecology and presence of endohyphal bacteria is reflected in genomic diversity of Mucoromycotina.</title>
        <authorList>
            <person name="Muszewska A."/>
            <person name="Okrasinska A."/>
            <person name="Steczkiewicz K."/>
            <person name="Drgas O."/>
            <person name="Orlowska M."/>
            <person name="Perlinska-Lenart U."/>
            <person name="Aleksandrzak-Piekarczyk T."/>
            <person name="Szatraj K."/>
            <person name="Zielenkiewicz U."/>
            <person name="Pilsyk S."/>
            <person name="Malc E."/>
            <person name="Mieczkowski P."/>
            <person name="Kruszewska J.S."/>
            <person name="Biernat P."/>
            <person name="Pawlowska J."/>
        </authorList>
    </citation>
    <scope>NUCLEOTIDE SEQUENCE [LARGE SCALE GENOMIC DNA]</scope>
    <source>
        <strain evidence="3 4">CBS 142.35</strain>
    </source>
</reference>
<dbReference type="OrthoDB" id="10252687at2759"/>
<dbReference type="Proteomes" id="UP000646827">
    <property type="component" value="Unassembled WGS sequence"/>
</dbReference>
<dbReference type="GO" id="GO:0003723">
    <property type="term" value="F:RNA binding"/>
    <property type="evidence" value="ECO:0007669"/>
    <property type="project" value="InterPro"/>
</dbReference>
<dbReference type="GO" id="GO:0000973">
    <property type="term" value="P:post-transcriptional tethering of RNA polymerase II gene DNA at nuclear periphery"/>
    <property type="evidence" value="ECO:0007669"/>
    <property type="project" value="TreeGrafter"/>
</dbReference>
<feature type="domain" description="PCI" evidence="2">
    <location>
        <begin position="198"/>
        <end position="381"/>
    </location>
</feature>
<dbReference type="GO" id="GO:0003690">
    <property type="term" value="F:double-stranded DNA binding"/>
    <property type="evidence" value="ECO:0007669"/>
    <property type="project" value="InterPro"/>
</dbReference>
<evidence type="ECO:0000313" key="4">
    <source>
        <dbReference type="Proteomes" id="UP000646827"/>
    </source>
</evidence>
<dbReference type="PANTHER" id="PTHR12732">
    <property type="entry name" value="UNCHARACTERIZED PROTEASOME COMPONENT REGION PCI-CONTAINING"/>
    <property type="match status" value="1"/>
</dbReference>
<dbReference type="PANTHER" id="PTHR12732:SF0">
    <property type="entry name" value="PCI DOMAIN-CONTAINING PROTEIN 2"/>
    <property type="match status" value="1"/>
</dbReference>
<comment type="caution">
    <text evidence="3">The sequence shown here is derived from an EMBL/GenBank/DDBJ whole genome shotgun (WGS) entry which is preliminary data.</text>
</comment>
<proteinExistence type="inferred from homology"/>
<sequence>LHEILIKQLTVFFILFDKKKLNSIDSLCSNTCMSPWDDVTALHLRTMIYQSQNKHALAFQAQKELVQVFQRAMSNLTRWCLPVLYVLNNELRALAREADLHTKITLADEEEGGGTGEETTQRKKLEEAANVMSKSFTLCITDRNLGHSSKKFGTYRMVGLLFRTYFQLKQQNLCKNILRAVRAADLPEIDEFPKCDRVTFRYYLGRLYFLQEEYSKAEHELDLAFRECSNTSRKNKELILQTLLPIRLMRGVMPSNALLQRFPKINNIYSKIVIAIKTGNINVFIQQLQHVDHILFRQGTYLAVEKAQNIAMRQLFRKVYIQGGCNPRIPITVFQAALKVSGMDVDLAETEWMLANMIYKGYMKAYLSHEKMFAVLSKTAPFPKVSSIPLQTIIQ</sequence>
<dbReference type="GO" id="GO:0070390">
    <property type="term" value="C:transcription export complex 2"/>
    <property type="evidence" value="ECO:0007669"/>
    <property type="project" value="TreeGrafter"/>
</dbReference>
<name>A0A8H7VQH7_9FUNG</name>
<keyword evidence="4" id="KW-1185">Reference proteome</keyword>
<dbReference type="InterPro" id="IPR000717">
    <property type="entry name" value="PCI_dom"/>
</dbReference>
<accession>A0A8H7VQH7</accession>
<dbReference type="EMBL" id="JAEPRB010000033">
    <property type="protein sequence ID" value="KAG2225053.1"/>
    <property type="molecule type" value="Genomic_DNA"/>
</dbReference>
<dbReference type="GO" id="GO:0006368">
    <property type="term" value="P:transcription elongation by RNA polymerase II"/>
    <property type="evidence" value="ECO:0007669"/>
    <property type="project" value="TreeGrafter"/>
</dbReference>
<comment type="similarity">
    <text evidence="1">Belongs to the CSN12 family.</text>
</comment>
<evidence type="ECO:0000256" key="1">
    <source>
        <dbReference type="ARBA" id="ARBA00025771"/>
    </source>
</evidence>
<dbReference type="GO" id="GO:0016973">
    <property type="term" value="P:poly(A)+ mRNA export from nucleus"/>
    <property type="evidence" value="ECO:0007669"/>
    <property type="project" value="TreeGrafter"/>
</dbReference>
<organism evidence="3 4">
    <name type="scientific">Circinella minor</name>
    <dbReference type="NCBI Taxonomy" id="1195481"/>
    <lineage>
        <taxon>Eukaryota</taxon>
        <taxon>Fungi</taxon>
        <taxon>Fungi incertae sedis</taxon>
        <taxon>Mucoromycota</taxon>
        <taxon>Mucoromycotina</taxon>
        <taxon>Mucoromycetes</taxon>
        <taxon>Mucorales</taxon>
        <taxon>Lichtheimiaceae</taxon>
        <taxon>Circinella</taxon>
    </lineage>
</organism>
<protein>
    <recommendedName>
        <fullName evidence="2">PCI domain-containing protein</fullName>
    </recommendedName>
</protein>